<keyword evidence="1" id="KW-0812">Transmembrane</keyword>
<name>A0A1I8AMF7_9BILA</name>
<dbReference type="CDD" id="cd00637">
    <property type="entry name" value="7tm_classA_rhodopsin-like"/>
    <property type="match status" value="1"/>
</dbReference>
<accession>A0A1I8AMF7</accession>
<evidence type="ECO:0000313" key="4">
    <source>
        <dbReference type="WBParaSite" id="L893_g7116.t1"/>
    </source>
</evidence>
<feature type="transmembrane region" description="Helical" evidence="1">
    <location>
        <begin position="90"/>
        <end position="114"/>
    </location>
</feature>
<feature type="transmembrane region" description="Helical" evidence="1">
    <location>
        <begin position="220"/>
        <end position="239"/>
    </location>
</feature>
<reference evidence="4" key="1">
    <citation type="submission" date="2016-11" db="UniProtKB">
        <authorList>
            <consortium name="WormBaseParasite"/>
        </authorList>
    </citation>
    <scope>IDENTIFICATION</scope>
</reference>
<dbReference type="PANTHER" id="PTHR23017">
    <property type="entry name" value="SERPENTINE RECEPTOR, CLASS X"/>
    <property type="match status" value="1"/>
</dbReference>
<evidence type="ECO:0000259" key="2">
    <source>
        <dbReference type="Pfam" id="PF10328"/>
    </source>
</evidence>
<feature type="domain" description="7TM GPCR serpentine receptor class x (Srx)" evidence="2">
    <location>
        <begin position="61"/>
        <end position="314"/>
    </location>
</feature>
<protein>
    <submittedName>
        <fullName evidence="4">7TM_GPCR_Srx domain-containing protein</fullName>
    </submittedName>
</protein>
<dbReference type="Pfam" id="PF10328">
    <property type="entry name" value="7TM_GPCR_Srx"/>
    <property type="match status" value="1"/>
</dbReference>
<sequence length="357" mass="40228">MLCAMTQIPAARYFDSRDSACSGGSGLVEEVKFLGLNKIEEGTMLVSSLEDQVRAASLMVLVAMLGVAIDGYVIYAIVTQKVFGHSFGAITISQMVATCGNSFMFAVFVGPITIQEVSWHSTYLGTRIGQLLMIFWNASLFSHLLTAINRFVNLYFTYKYEIIFSKTVTYTTITIVWVVSIAQGIPYFWPDCSLQFDINLFTFYFNSNKCSLVIGTYLDFYLSIGIVALIACIDFASFLRFRVLQKNGSLHLKMKDVKFFFQAWVQLMASITELVLYFVVAPLTVNQKWIHFCLTTLAWISVEFVDGLVVILFNPDMRNILAEPTLPTKITPAPLPPLRLPSHLEKYNTRRDNTVKA</sequence>
<proteinExistence type="predicted"/>
<organism evidence="3 4">
    <name type="scientific">Steinernema glaseri</name>
    <dbReference type="NCBI Taxonomy" id="37863"/>
    <lineage>
        <taxon>Eukaryota</taxon>
        <taxon>Metazoa</taxon>
        <taxon>Ecdysozoa</taxon>
        <taxon>Nematoda</taxon>
        <taxon>Chromadorea</taxon>
        <taxon>Rhabditida</taxon>
        <taxon>Tylenchina</taxon>
        <taxon>Panagrolaimomorpha</taxon>
        <taxon>Strongyloidoidea</taxon>
        <taxon>Steinernematidae</taxon>
        <taxon>Steinernema</taxon>
    </lineage>
</organism>
<keyword evidence="1" id="KW-0472">Membrane</keyword>
<feature type="transmembrane region" description="Helical" evidence="1">
    <location>
        <begin position="259"/>
        <end position="283"/>
    </location>
</feature>
<evidence type="ECO:0000256" key="1">
    <source>
        <dbReference type="SAM" id="Phobius"/>
    </source>
</evidence>
<dbReference type="SUPFAM" id="SSF81321">
    <property type="entry name" value="Family A G protein-coupled receptor-like"/>
    <property type="match status" value="1"/>
</dbReference>
<feature type="transmembrane region" description="Helical" evidence="1">
    <location>
        <begin position="55"/>
        <end position="78"/>
    </location>
</feature>
<keyword evidence="1" id="KW-1133">Transmembrane helix</keyword>
<dbReference type="Gene3D" id="1.20.1070.10">
    <property type="entry name" value="Rhodopsin 7-helix transmembrane proteins"/>
    <property type="match status" value="1"/>
</dbReference>
<dbReference type="Proteomes" id="UP000095287">
    <property type="component" value="Unplaced"/>
</dbReference>
<keyword evidence="3" id="KW-1185">Reference proteome</keyword>
<dbReference type="InterPro" id="IPR019430">
    <property type="entry name" value="7TM_GPCR_serpentine_rcpt_Srx"/>
</dbReference>
<evidence type="ECO:0000313" key="3">
    <source>
        <dbReference type="Proteomes" id="UP000095287"/>
    </source>
</evidence>
<feature type="transmembrane region" description="Helical" evidence="1">
    <location>
        <begin position="134"/>
        <end position="156"/>
    </location>
</feature>
<dbReference type="AlphaFoldDB" id="A0A1I8AMF7"/>
<feature type="transmembrane region" description="Helical" evidence="1">
    <location>
        <begin position="168"/>
        <end position="189"/>
    </location>
</feature>
<dbReference type="WBParaSite" id="L893_g7116.t1">
    <property type="protein sequence ID" value="L893_g7116.t1"/>
    <property type="gene ID" value="L893_g7116"/>
</dbReference>
<feature type="transmembrane region" description="Helical" evidence="1">
    <location>
        <begin position="289"/>
        <end position="313"/>
    </location>
</feature>
<dbReference type="PANTHER" id="PTHR23017:SF3">
    <property type="entry name" value="G-PROTEIN COUPLED RECEPTORS FAMILY 1 PROFILE DOMAIN-CONTAINING PROTEIN"/>
    <property type="match status" value="1"/>
</dbReference>